<evidence type="ECO:0000313" key="1">
    <source>
        <dbReference type="EMBL" id="CAD8104462.1"/>
    </source>
</evidence>
<dbReference type="EMBL" id="CAJJDN010000082">
    <property type="protein sequence ID" value="CAD8104462.1"/>
    <property type="molecule type" value="Genomic_DNA"/>
</dbReference>
<reference evidence="1" key="1">
    <citation type="submission" date="2021-01" db="EMBL/GenBank/DDBJ databases">
        <authorList>
            <consortium name="Genoscope - CEA"/>
            <person name="William W."/>
        </authorList>
    </citation>
    <scope>NUCLEOTIDE SEQUENCE</scope>
</reference>
<evidence type="ECO:0000313" key="2">
    <source>
        <dbReference type="Proteomes" id="UP000692954"/>
    </source>
</evidence>
<organism evidence="1 2">
    <name type="scientific">Paramecium sonneborni</name>
    <dbReference type="NCBI Taxonomy" id="65129"/>
    <lineage>
        <taxon>Eukaryota</taxon>
        <taxon>Sar</taxon>
        <taxon>Alveolata</taxon>
        <taxon>Ciliophora</taxon>
        <taxon>Intramacronucleata</taxon>
        <taxon>Oligohymenophorea</taxon>
        <taxon>Peniculida</taxon>
        <taxon>Parameciidae</taxon>
        <taxon>Paramecium</taxon>
    </lineage>
</organism>
<protein>
    <submittedName>
        <fullName evidence="1">Uncharacterized protein</fullName>
    </submittedName>
</protein>
<gene>
    <name evidence="1" type="ORF">PSON_ATCC_30995.1.T0820128</name>
</gene>
<sequence length="464" mass="56459">MLTFNMISQSKLIKETNFLFLNKMILQVLIKEIIRLQNQRYNSFQIYIYFFQFKLIKQKVIYNLEYLTCTNYQEGLFTSWRRYARFNRLAFYKHFHENRYSRKTKVLIFKLKEIKNKKIAFIIQIMRQYILQLYTLDICGNRILPKYKYWNENSIQSIFYCRLLNIQSKNVYLKIQLVIINVERCIKGLIKYIAFMAILRFIKSCLKSENSYTYNIICFFTYNKNYQFFMYSKLSLQIYEQNHQQSCYKINIRYQQQVSNLFRNEFSRNEIIRIKKKRIPKFYGIIQEFKKANCYIFYQQQYEELLKDKQKNKYNIYDALNVIKISKVNLRQLFSTYNNGKNLVTQNQLFEMLESFNMQPSVRYNFVCAFPNGISFQDFSKLIESPITYDQLLHSKLKQNKGKSSQISRNYDIRLIEIVFNKEVNTEQKNVVKSTEIEFLLRRFKTQAIVKTLDHTKKAEVNEL</sequence>
<keyword evidence="2" id="KW-1185">Reference proteome</keyword>
<name>A0A8S1PN70_9CILI</name>
<accession>A0A8S1PN70</accession>
<dbReference type="AlphaFoldDB" id="A0A8S1PN70"/>
<proteinExistence type="predicted"/>
<dbReference type="Proteomes" id="UP000692954">
    <property type="component" value="Unassembled WGS sequence"/>
</dbReference>
<comment type="caution">
    <text evidence="1">The sequence shown here is derived from an EMBL/GenBank/DDBJ whole genome shotgun (WGS) entry which is preliminary data.</text>
</comment>